<evidence type="ECO:0000256" key="8">
    <source>
        <dbReference type="SAM" id="Phobius"/>
    </source>
</evidence>
<feature type="transmembrane region" description="Helical" evidence="8">
    <location>
        <begin position="571"/>
        <end position="594"/>
    </location>
</feature>
<organism evidence="10 11">
    <name type="scientific">Rhizopus microsporus ATCC 52813</name>
    <dbReference type="NCBI Taxonomy" id="1340429"/>
    <lineage>
        <taxon>Eukaryota</taxon>
        <taxon>Fungi</taxon>
        <taxon>Fungi incertae sedis</taxon>
        <taxon>Mucoromycota</taxon>
        <taxon>Mucoromycotina</taxon>
        <taxon>Mucoromycetes</taxon>
        <taxon>Mucorales</taxon>
        <taxon>Mucorineae</taxon>
        <taxon>Rhizopodaceae</taxon>
        <taxon>Rhizopus</taxon>
    </lineage>
</organism>
<evidence type="ECO:0000313" key="11">
    <source>
        <dbReference type="Proteomes" id="UP000242254"/>
    </source>
</evidence>
<dbReference type="STRING" id="1340429.A0A2G4SGQ5"/>
<dbReference type="PANTHER" id="PTHR21355">
    <property type="entry name" value="G-PROTEIN COUPLED RECEPTOR-ASSOCIATED PROTEIN LMBRD2"/>
    <property type="match status" value="1"/>
</dbReference>
<dbReference type="EMBL" id="KZ303869">
    <property type="protein sequence ID" value="PHZ07950.1"/>
    <property type="molecule type" value="Genomic_DNA"/>
</dbReference>
<feature type="transmembrane region" description="Helical" evidence="8">
    <location>
        <begin position="182"/>
        <end position="201"/>
    </location>
</feature>
<feature type="transmembrane region" description="Helical" evidence="8">
    <location>
        <begin position="213"/>
        <end position="235"/>
    </location>
</feature>
<dbReference type="Proteomes" id="UP000242254">
    <property type="component" value="Unassembled WGS sequence"/>
</dbReference>
<dbReference type="Pfam" id="PF04791">
    <property type="entry name" value="LMBR1"/>
    <property type="match status" value="1"/>
</dbReference>
<evidence type="ECO:0000256" key="6">
    <source>
        <dbReference type="PROSITE-ProRule" id="PRU01087"/>
    </source>
</evidence>
<evidence type="ECO:0000256" key="2">
    <source>
        <dbReference type="ARBA" id="ARBA00010487"/>
    </source>
</evidence>
<sequence length="954" mass="110007">MKQVEMAKKGLLSRPLDLIYFVYFASHIPVTLTLDLQTLLPAHWIPKALADTLSFYKNTFKDPFMGSTEPIYWFRSFLVCELILQLPFFFYACYGLVKDCKRIRLPLAVYGAHVATTVIPTIAEIMFNPKYPLVTSERLTLFGFYFPYFLLPLIMVIDSCIVVHQQIATAQKRKLMIETSNWLPLVIVTILLFITVIVNLFRYGNIKTQPWFVSLTCIVGWFFPFWIIILLPLDLASTIHDKLDGRLPFAYVSRSFLFVAWRVIYWTSFCLTWFLIPMMQAYMNTGDFTISRRLRSALHINLRFYSIYVVVGFFGLVYLIFGNGYTTRDKIQSYVMAAANSWGLFLVIIFMGYGLVSVPRHFWHHGDFMRHLLQHYANAAKLKEEYMDSELELNEVAKIMNVISKRTHREIPRIRECINIMIGRFPFVTQECYSGTSTSGRIPSQLTEDYLVKLSRRMILAIRMRNRKKALWNNLLEEAFYLQDIIKNKDTSERRFTSTLRVKKDDTKWNIFQSAVEWWWAIRIAPLLYRILAILFSVISVFIIWSELTFNVKSPTLSIVSWALKACGTNYAAVEFMAFLTITYMFVCVYSSLFKIRFFNLYLLIPNHHTDENSLLWFTGYMCKMMAPLCYNFINLAGDAPFKEAPASDSVFSTFMGKADLFEFLGAFVDWFPVVILIPSLLLFFNLQDRFLSVFGIKNVYKSNDEDVGANESGRLLDADYEEGKYLVLEERTAREKEINPELRVSSRRRPQSPPHIQAFAAKYSRLGQAESSRDERNRKINELLEGRLTAKRYRDNSAASSTLSLPSESAYSDTVKLKTKSFGDTMKQKIDDLYNSFKSNTDLPSQNQSSSAAFAQSPPMSPRSSSSSNNNSRGRVFGRRSTESNNRGAGASGYNNEYHPTSNEANSEHFSHNSSALGTHQARNHSSSPFIRHNDPYTNDANESRSNNMFDDI</sequence>
<proteinExistence type="inferred from homology"/>
<feature type="region of interest" description="Disordered" evidence="7">
    <location>
        <begin position="796"/>
        <end position="815"/>
    </location>
</feature>
<feature type="transmembrane region" description="Helical" evidence="8">
    <location>
        <begin position="664"/>
        <end position="685"/>
    </location>
</feature>
<keyword evidence="4 6" id="KW-1133">Transmembrane helix</keyword>
<reference evidence="10 11" key="1">
    <citation type="journal article" date="2016" name="Proc. Natl. Acad. Sci. U.S.A.">
        <title>Lipid metabolic changes in an early divergent fungus govern the establishment of a mutualistic symbiosis with endobacteria.</title>
        <authorList>
            <person name="Lastovetsky O.A."/>
            <person name="Gaspar M.L."/>
            <person name="Mondo S.J."/>
            <person name="LaButti K.M."/>
            <person name="Sandor L."/>
            <person name="Grigoriev I.V."/>
            <person name="Henry S.A."/>
            <person name="Pawlowska T.E."/>
        </authorList>
    </citation>
    <scope>NUCLEOTIDE SEQUENCE [LARGE SCALE GENOMIC DNA]</scope>
    <source>
        <strain evidence="10 11">ATCC 52813</strain>
    </source>
</reference>
<keyword evidence="5 6" id="KW-0472">Membrane</keyword>
<feature type="transmembrane region" description="Helical" evidence="8">
    <location>
        <begin position="139"/>
        <end position="161"/>
    </location>
</feature>
<dbReference type="RefSeq" id="XP_023461658.1">
    <property type="nucleotide sequence ID" value="XM_023609717.1"/>
</dbReference>
<dbReference type="PANTHER" id="PTHR21355:SF0">
    <property type="entry name" value="G-PROTEIN COUPLED RECEPTOR-ASSOCIATED PROTEIN LMBRD2"/>
    <property type="match status" value="1"/>
</dbReference>
<evidence type="ECO:0000256" key="3">
    <source>
        <dbReference type="ARBA" id="ARBA00022692"/>
    </source>
</evidence>
<comment type="similarity">
    <text evidence="2">Belongs to the LIMR family.</text>
</comment>
<feature type="region of interest" description="Disordered" evidence="7">
    <location>
        <begin position="838"/>
        <end position="954"/>
    </location>
</feature>
<dbReference type="InterPro" id="IPR051584">
    <property type="entry name" value="GPCR-associated_LMBR1"/>
</dbReference>
<dbReference type="GO" id="GO:0016020">
    <property type="term" value="C:membrane"/>
    <property type="evidence" value="ECO:0007669"/>
    <property type="project" value="UniProtKB-SubCell"/>
</dbReference>
<keyword evidence="3 6" id="KW-0812">Transmembrane</keyword>
<dbReference type="InterPro" id="IPR006876">
    <property type="entry name" value="LMBR1-like_membr_prot"/>
</dbReference>
<evidence type="ECO:0000256" key="7">
    <source>
        <dbReference type="SAM" id="MobiDB-lite"/>
    </source>
</evidence>
<feature type="transmembrane region" description="Helical" evidence="8">
    <location>
        <begin position="302"/>
        <end position="321"/>
    </location>
</feature>
<feature type="transmembrane region" description="Helical" evidence="8">
    <location>
        <begin position="72"/>
        <end position="95"/>
    </location>
</feature>
<feature type="compositionally biased region" description="Polar residues" evidence="7">
    <location>
        <begin position="884"/>
        <end position="906"/>
    </location>
</feature>
<evidence type="ECO:0000313" key="10">
    <source>
        <dbReference type="EMBL" id="PHZ07950.1"/>
    </source>
</evidence>
<feature type="transmembrane region" description="Helical" evidence="8">
    <location>
        <begin position="615"/>
        <end position="634"/>
    </location>
</feature>
<comment type="subcellular location">
    <subcellularLocation>
        <location evidence="1">Membrane</location>
        <topology evidence="1">Multi-pass membrane protein</topology>
    </subcellularLocation>
</comment>
<gene>
    <name evidence="10" type="ORF">RHIMIDRAFT_242111</name>
</gene>
<evidence type="ECO:0000259" key="9">
    <source>
        <dbReference type="PROSITE" id="PS51751"/>
    </source>
</evidence>
<evidence type="ECO:0000256" key="5">
    <source>
        <dbReference type="ARBA" id="ARBA00023136"/>
    </source>
</evidence>
<feature type="compositionally biased region" description="Polar residues" evidence="7">
    <location>
        <begin position="937"/>
        <end position="954"/>
    </location>
</feature>
<evidence type="ECO:0000256" key="4">
    <source>
        <dbReference type="ARBA" id="ARBA00022989"/>
    </source>
</evidence>
<feature type="compositionally biased region" description="Low complexity" evidence="7">
    <location>
        <begin position="845"/>
        <end position="876"/>
    </location>
</feature>
<dbReference type="Pfam" id="PF05241">
    <property type="entry name" value="EBP"/>
    <property type="match status" value="1"/>
</dbReference>
<feature type="compositionally biased region" description="Polar residues" evidence="7">
    <location>
        <begin position="798"/>
        <end position="813"/>
    </location>
</feature>
<feature type="transmembrane region" description="Helical" evidence="8">
    <location>
        <begin position="333"/>
        <end position="356"/>
    </location>
</feature>
<accession>A0A2G4SGQ5</accession>
<feature type="domain" description="EXPERA" evidence="9">
    <location>
        <begin position="16"/>
        <end position="156"/>
    </location>
</feature>
<dbReference type="AlphaFoldDB" id="A0A2G4SGQ5"/>
<dbReference type="GeneID" id="35440707"/>
<dbReference type="InterPro" id="IPR033118">
    <property type="entry name" value="EXPERA"/>
</dbReference>
<keyword evidence="11" id="KW-1185">Reference proteome</keyword>
<name>A0A2G4SGQ5_RHIZD</name>
<protein>
    <submittedName>
        <fullName evidence="10">LMBR1-domain-containing protein</fullName>
    </submittedName>
</protein>
<evidence type="ECO:0000256" key="1">
    <source>
        <dbReference type="ARBA" id="ARBA00004141"/>
    </source>
</evidence>
<feature type="transmembrane region" description="Helical" evidence="8">
    <location>
        <begin position="20"/>
        <end position="40"/>
    </location>
</feature>
<feature type="transmembrane region" description="Helical" evidence="8">
    <location>
        <begin position="527"/>
        <end position="545"/>
    </location>
</feature>
<dbReference type="PROSITE" id="PS51751">
    <property type="entry name" value="EXPERA"/>
    <property type="match status" value="1"/>
</dbReference>